<dbReference type="PRINTS" id="PR00789">
    <property type="entry name" value="OSIALOPTASE"/>
</dbReference>
<evidence type="ECO:0000256" key="3">
    <source>
        <dbReference type="ARBA" id="ARBA00022694"/>
    </source>
</evidence>
<keyword evidence="11" id="KW-1185">Reference proteome</keyword>
<evidence type="ECO:0000313" key="10">
    <source>
        <dbReference type="EMBL" id="EHR34077.1"/>
    </source>
</evidence>
<comment type="catalytic activity">
    <reaction evidence="7 8">
        <text>L-threonylcarbamoyladenylate + adenosine(37) in tRNA = N(6)-L-threonylcarbamoyladenosine(37) in tRNA + AMP + H(+)</text>
        <dbReference type="Rhea" id="RHEA:37059"/>
        <dbReference type="Rhea" id="RHEA-COMP:10162"/>
        <dbReference type="Rhea" id="RHEA-COMP:10163"/>
        <dbReference type="ChEBI" id="CHEBI:15378"/>
        <dbReference type="ChEBI" id="CHEBI:73682"/>
        <dbReference type="ChEBI" id="CHEBI:74411"/>
        <dbReference type="ChEBI" id="CHEBI:74418"/>
        <dbReference type="ChEBI" id="CHEBI:456215"/>
        <dbReference type="EC" id="2.3.1.234"/>
    </reaction>
</comment>
<evidence type="ECO:0000256" key="1">
    <source>
        <dbReference type="ARBA" id="ARBA00022490"/>
    </source>
</evidence>
<feature type="binding site" evidence="8">
    <location>
        <position position="115"/>
    </location>
    <ligand>
        <name>Fe cation</name>
        <dbReference type="ChEBI" id="CHEBI:24875"/>
    </ligand>
</feature>
<dbReference type="InterPro" id="IPR043129">
    <property type="entry name" value="ATPase_NBD"/>
</dbReference>
<protein>
    <recommendedName>
        <fullName evidence="8">tRNA N6-adenosine threonylcarbamoyltransferase</fullName>
        <ecNumber evidence="8">2.3.1.234</ecNumber>
    </recommendedName>
    <alternativeName>
        <fullName evidence="8">N6-L-threonylcarbamoyladenine synthase</fullName>
        <shortName evidence="8">t(6)A synthase</shortName>
    </alternativeName>
    <alternativeName>
        <fullName evidence="8">t(6)A37 threonylcarbamoyladenosine biosynthesis protein TsaD</fullName>
    </alternativeName>
    <alternativeName>
        <fullName evidence="8">tRNA threonylcarbamoyladenosine biosynthesis protein TsaD</fullName>
    </alternativeName>
</protein>
<dbReference type="GO" id="GO:0002949">
    <property type="term" value="P:tRNA threonylcarbamoyladenosine modification"/>
    <property type="evidence" value="ECO:0007669"/>
    <property type="project" value="UniProtKB-UniRule"/>
</dbReference>
<dbReference type="HAMAP" id="MF_01445">
    <property type="entry name" value="TsaD"/>
    <property type="match status" value="1"/>
</dbReference>
<comment type="function">
    <text evidence="8">Required for the formation of a threonylcarbamoyl group on adenosine at position 37 (t(6)A37) in tRNAs that read codons beginning with adenine. Is involved in the transfer of the threonylcarbamoyl moiety of threonylcarbamoyl-AMP (TC-AMP) to the N6 group of A37, together with TsaE and TsaB. TsaD likely plays a direct catalytic role in this reaction.</text>
</comment>
<name>H3NNV2_9FIRM</name>
<proteinExistence type="inferred from homology"/>
<comment type="caution">
    <text evidence="8">Lacks conserved residue(s) required for the propagation of feature annotation.</text>
</comment>
<dbReference type="PANTHER" id="PTHR11735">
    <property type="entry name" value="TRNA N6-ADENOSINE THREONYLCARBAMOYLTRANSFERASE"/>
    <property type="match status" value="1"/>
</dbReference>
<dbReference type="HOGENOM" id="CLU_023208_0_2_9"/>
<dbReference type="InterPro" id="IPR000905">
    <property type="entry name" value="Gcp-like_dom"/>
</dbReference>
<dbReference type="PATRIC" id="fig|883114.3.peg.1003"/>
<evidence type="ECO:0000256" key="6">
    <source>
        <dbReference type="ARBA" id="ARBA00023315"/>
    </source>
</evidence>
<keyword evidence="1 8" id="KW-0963">Cytoplasm</keyword>
<evidence type="ECO:0000256" key="7">
    <source>
        <dbReference type="ARBA" id="ARBA00048117"/>
    </source>
</evidence>
<feature type="binding site" evidence="8">
    <location>
        <position position="302"/>
    </location>
    <ligand>
        <name>Fe cation</name>
        <dbReference type="ChEBI" id="CHEBI:24875"/>
    </ligand>
</feature>
<dbReference type="CDD" id="cd24133">
    <property type="entry name" value="ASKHA_NBD_TsaD_bac"/>
    <property type="match status" value="1"/>
</dbReference>
<dbReference type="AlphaFoldDB" id="H3NNV2"/>
<dbReference type="NCBIfam" id="TIGR00329">
    <property type="entry name" value="gcp_kae1"/>
    <property type="match status" value="1"/>
</dbReference>
<comment type="caution">
    <text evidence="10">The sequence shown here is derived from an EMBL/GenBank/DDBJ whole genome shotgun (WGS) entry which is preliminary data.</text>
</comment>
<dbReference type="STRING" id="883114.HMPREF9709_01013"/>
<gene>
    <name evidence="8" type="primary">tsaD</name>
    <name evidence="10" type="ORF">HMPREF9709_01013</name>
</gene>
<accession>H3NNV2</accession>
<keyword evidence="2 8" id="KW-0808">Transferase</keyword>
<feature type="binding site" evidence="8">
    <location>
        <position position="274"/>
    </location>
    <ligand>
        <name>substrate</name>
    </ligand>
</feature>
<dbReference type="GeneID" id="96999006"/>
<feature type="domain" description="Gcp-like" evidence="9">
    <location>
        <begin position="23"/>
        <end position="308"/>
    </location>
</feature>
<dbReference type="InterPro" id="IPR022450">
    <property type="entry name" value="TsaD"/>
</dbReference>
<evidence type="ECO:0000259" key="9">
    <source>
        <dbReference type="Pfam" id="PF00814"/>
    </source>
</evidence>
<keyword evidence="10" id="KW-0378">Hydrolase</keyword>
<evidence type="ECO:0000256" key="5">
    <source>
        <dbReference type="ARBA" id="ARBA00023004"/>
    </source>
</evidence>
<dbReference type="Proteomes" id="UP000004191">
    <property type="component" value="Unassembled WGS sequence"/>
</dbReference>
<comment type="subcellular location">
    <subcellularLocation>
        <location evidence="8">Cytoplasm</location>
    </subcellularLocation>
</comment>
<dbReference type="GO" id="GO:0008233">
    <property type="term" value="F:peptidase activity"/>
    <property type="evidence" value="ECO:0007669"/>
    <property type="project" value="UniProtKB-KW"/>
</dbReference>
<dbReference type="InterPro" id="IPR017861">
    <property type="entry name" value="KAE1/TsaD"/>
</dbReference>
<evidence type="ECO:0000256" key="2">
    <source>
        <dbReference type="ARBA" id="ARBA00022679"/>
    </source>
</evidence>
<keyword evidence="6 8" id="KW-0012">Acyltransferase</keyword>
<evidence type="ECO:0000256" key="8">
    <source>
        <dbReference type="HAMAP-Rule" id="MF_01445"/>
    </source>
</evidence>
<dbReference type="eggNOG" id="COG0533">
    <property type="taxonomic scope" value="Bacteria"/>
</dbReference>
<feature type="binding site" evidence="8">
    <location>
        <begin position="134"/>
        <end position="138"/>
    </location>
    <ligand>
        <name>substrate</name>
    </ligand>
</feature>
<keyword evidence="10" id="KW-0645">Protease</keyword>
<organism evidence="10 11">
    <name type="scientific">Helcococcus kunzii ATCC 51366</name>
    <dbReference type="NCBI Taxonomy" id="883114"/>
    <lineage>
        <taxon>Bacteria</taxon>
        <taxon>Bacillati</taxon>
        <taxon>Bacillota</taxon>
        <taxon>Tissierellia</taxon>
        <taxon>Tissierellales</taxon>
        <taxon>Peptoniphilaceae</taxon>
        <taxon>Helcococcus</taxon>
    </lineage>
</organism>
<comment type="similarity">
    <text evidence="8">Belongs to the KAE1 / TsaD family.</text>
</comment>
<dbReference type="GO" id="GO:0006508">
    <property type="term" value="P:proteolysis"/>
    <property type="evidence" value="ECO:0007669"/>
    <property type="project" value="UniProtKB-KW"/>
</dbReference>
<feature type="binding site" evidence="8">
    <location>
        <position position="180"/>
    </location>
    <ligand>
        <name>substrate</name>
    </ligand>
</feature>
<keyword evidence="3 8" id="KW-0819">tRNA processing</keyword>
<dbReference type="GO" id="GO:0005506">
    <property type="term" value="F:iron ion binding"/>
    <property type="evidence" value="ECO:0007669"/>
    <property type="project" value="UniProtKB-UniRule"/>
</dbReference>
<comment type="cofactor">
    <cofactor evidence="8">
        <name>Fe(2+)</name>
        <dbReference type="ChEBI" id="CHEBI:29033"/>
    </cofactor>
    <text evidence="8">Binds 1 Fe(2+) ion per subunit.</text>
</comment>
<dbReference type="RefSeq" id="WP_005398492.1">
    <property type="nucleotide sequence ID" value="NZ_JH601088.1"/>
</dbReference>
<dbReference type="InterPro" id="IPR017860">
    <property type="entry name" value="Peptidase_M22_CS"/>
</dbReference>
<dbReference type="PROSITE" id="PS01016">
    <property type="entry name" value="GLYCOPROTEASE"/>
    <property type="match status" value="1"/>
</dbReference>
<dbReference type="Gene3D" id="3.30.420.40">
    <property type="match status" value="2"/>
</dbReference>
<feature type="binding site" evidence="8">
    <location>
        <position position="167"/>
    </location>
    <ligand>
        <name>substrate</name>
    </ligand>
</feature>
<evidence type="ECO:0000313" key="11">
    <source>
        <dbReference type="Proteomes" id="UP000004191"/>
    </source>
</evidence>
<dbReference type="FunFam" id="3.30.420.40:FF:000012">
    <property type="entry name" value="tRNA N6-adenosine threonylcarbamoyltransferase"/>
    <property type="match status" value="1"/>
</dbReference>
<dbReference type="EMBL" id="AGEI01000021">
    <property type="protein sequence ID" value="EHR34077.1"/>
    <property type="molecule type" value="Genomic_DNA"/>
</dbReference>
<dbReference type="SUPFAM" id="SSF53067">
    <property type="entry name" value="Actin-like ATPase domain"/>
    <property type="match status" value="2"/>
</dbReference>
<feature type="binding site" evidence="8">
    <location>
        <position position="111"/>
    </location>
    <ligand>
        <name>Fe cation</name>
        <dbReference type="ChEBI" id="CHEBI:24875"/>
    </ligand>
</feature>
<dbReference type="GO" id="GO:0061711">
    <property type="term" value="F:tRNA N(6)-L-threonylcarbamoyladenine synthase activity"/>
    <property type="evidence" value="ECO:0007669"/>
    <property type="project" value="UniProtKB-EC"/>
</dbReference>
<dbReference type="FunFam" id="3.30.420.40:FF:000040">
    <property type="entry name" value="tRNA N6-adenosine threonylcarbamoyltransferase"/>
    <property type="match status" value="1"/>
</dbReference>
<dbReference type="NCBIfam" id="TIGR03723">
    <property type="entry name" value="T6A_TsaD_YgjD"/>
    <property type="match status" value="1"/>
</dbReference>
<evidence type="ECO:0000256" key="4">
    <source>
        <dbReference type="ARBA" id="ARBA00022723"/>
    </source>
</evidence>
<dbReference type="Pfam" id="PF00814">
    <property type="entry name" value="TsaD"/>
    <property type="match status" value="1"/>
</dbReference>
<dbReference type="GO" id="GO:0005737">
    <property type="term" value="C:cytoplasm"/>
    <property type="evidence" value="ECO:0007669"/>
    <property type="project" value="UniProtKB-SubCell"/>
</dbReference>
<dbReference type="OrthoDB" id="9806197at2"/>
<keyword evidence="5 8" id="KW-0408">Iron</keyword>
<sequence>MIIMGIESSCDETSVSIVEDSRKILSNIIFSQIDIHKIYGGVVPEIASREHIKAINYVAKQALEEAGKTFNDIELIAVTKGPGLVGALLVGMSFAKGVSAALDIPIIGVNHMEGHICANYLQYKELEPPFISLVVSGGHSYLVDVKSYTDYHVIGRTRDDAAGESFDKVSRALGLGYPGGPAIQKASEKGNSEAIDFPRVMLEKDSYDFSFSGLKTAVLNYLNKEKMAGREINPFDVAASFQASVNDVLVSKSVRLAKEKQRDKFVLSGGVAANRDLRNRLTEELNELGIKVYYPEMSLCTDNAAMIASAGYYNYVKYGADTLKVNVIPNLGLEKE</sequence>
<dbReference type="PANTHER" id="PTHR11735:SF6">
    <property type="entry name" value="TRNA N6-ADENOSINE THREONYLCARBAMOYLTRANSFERASE, MITOCHONDRIAL"/>
    <property type="match status" value="1"/>
</dbReference>
<keyword evidence="4 8" id="KW-0479">Metal-binding</keyword>
<dbReference type="EC" id="2.3.1.234" evidence="8"/>
<reference evidence="10 11" key="1">
    <citation type="submission" date="2012-01" db="EMBL/GenBank/DDBJ databases">
        <title>The Genome Sequence of Helcococcus kunzii ATCC 51366.</title>
        <authorList>
            <consortium name="The Broad Institute Genome Sequencing Platform"/>
            <person name="Earl A."/>
            <person name="Ward D."/>
            <person name="Feldgarden M."/>
            <person name="Gevers D."/>
            <person name="Huys G."/>
            <person name="Young S.K."/>
            <person name="Zeng Q."/>
            <person name="Gargeya S."/>
            <person name="Fitzgerald M."/>
            <person name="Haas B."/>
            <person name="Abouelleil A."/>
            <person name="Alvarado L."/>
            <person name="Arachchi H.M."/>
            <person name="Berlin A."/>
            <person name="Chapman S.B."/>
            <person name="Gearin G."/>
            <person name="Goldberg J."/>
            <person name="Griggs A."/>
            <person name="Gujja S."/>
            <person name="Hansen M."/>
            <person name="Heiman D."/>
            <person name="Howarth C."/>
            <person name="Larimer J."/>
            <person name="Lui A."/>
            <person name="MacDonald P.J.P."/>
            <person name="McCowen C."/>
            <person name="Montmayeur A."/>
            <person name="Murphy C."/>
            <person name="Neiman D."/>
            <person name="Pearson M."/>
            <person name="Priest M."/>
            <person name="Roberts A."/>
            <person name="Saif S."/>
            <person name="Shea T."/>
            <person name="Sisk P."/>
            <person name="Stolte C."/>
            <person name="Sykes S."/>
            <person name="Wortman J."/>
            <person name="Nusbaum C."/>
            <person name="Birren B."/>
        </authorList>
    </citation>
    <scope>NUCLEOTIDE SEQUENCE [LARGE SCALE GENOMIC DNA]</scope>
    <source>
        <strain evidence="10 11">ATCC 51366</strain>
    </source>
</reference>